<sequence>MAVEQARQRQQQLTNVLVVGGNAVSAFMSWRLSATNACDVTLVWKNGFENVSQYGLSFK</sequence>
<name>A0A9N8JXX7_9PEZI</name>
<feature type="domain" description="Ketopantoate reductase N-terminal" evidence="1">
    <location>
        <begin position="16"/>
        <end position="58"/>
    </location>
</feature>
<organism evidence="2 3">
    <name type="scientific">Aureobasidium vineae</name>
    <dbReference type="NCBI Taxonomy" id="2773715"/>
    <lineage>
        <taxon>Eukaryota</taxon>
        <taxon>Fungi</taxon>
        <taxon>Dikarya</taxon>
        <taxon>Ascomycota</taxon>
        <taxon>Pezizomycotina</taxon>
        <taxon>Dothideomycetes</taxon>
        <taxon>Dothideomycetidae</taxon>
        <taxon>Dothideales</taxon>
        <taxon>Saccotheciaceae</taxon>
        <taxon>Aureobasidium</taxon>
    </lineage>
</organism>
<dbReference type="GO" id="GO:0005737">
    <property type="term" value="C:cytoplasm"/>
    <property type="evidence" value="ECO:0007669"/>
    <property type="project" value="TreeGrafter"/>
</dbReference>
<dbReference type="InterPro" id="IPR051402">
    <property type="entry name" value="KPR-Related"/>
</dbReference>
<accession>A0A9N8JXX7</accession>
<dbReference type="Proteomes" id="UP000716446">
    <property type="component" value="Unassembled WGS sequence"/>
</dbReference>
<dbReference type="EMBL" id="CAIJEN010000017">
    <property type="protein sequence ID" value="CAD0096833.1"/>
    <property type="molecule type" value="Genomic_DNA"/>
</dbReference>
<dbReference type="PANTHER" id="PTHR21708:SF25">
    <property type="entry name" value="PROTEIN PAM1-RELATED"/>
    <property type="match status" value="1"/>
</dbReference>
<evidence type="ECO:0000259" key="1">
    <source>
        <dbReference type="Pfam" id="PF02558"/>
    </source>
</evidence>
<dbReference type="PANTHER" id="PTHR21708">
    <property type="entry name" value="PROBABLE 2-DEHYDROPANTOATE 2-REDUCTASE"/>
    <property type="match status" value="1"/>
</dbReference>
<dbReference type="AlphaFoldDB" id="A0A9N8JXX7"/>
<protein>
    <recommendedName>
        <fullName evidence="1">Ketopantoate reductase N-terminal domain-containing protein</fullName>
    </recommendedName>
</protein>
<evidence type="ECO:0000313" key="3">
    <source>
        <dbReference type="Proteomes" id="UP000716446"/>
    </source>
</evidence>
<evidence type="ECO:0000313" key="2">
    <source>
        <dbReference type="EMBL" id="CAD0096833.1"/>
    </source>
</evidence>
<keyword evidence="3" id="KW-1185">Reference proteome</keyword>
<reference evidence="2" key="1">
    <citation type="submission" date="2020-06" db="EMBL/GenBank/DDBJ databases">
        <authorList>
            <person name="Onetto C."/>
        </authorList>
    </citation>
    <scope>NUCLEOTIDE SEQUENCE</scope>
</reference>
<proteinExistence type="predicted"/>
<gene>
    <name evidence="2" type="ORF">AWRI4619_LOCUS9477</name>
</gene>
<dbReference type="Pfam" id="PF02558">
    <property type="entry name" value="ApbA"/>
    <property type="match status" value="1"/>
</dbReference>
<comment type="caution">
    <text evidence="2">The sequence shown here is derived from an EMBL/GenBank/DDBJ whole genome shotgun (WGS) entry which is preliminary data.</text>
</comment>
<dbReference type="Gene3D" id="3.40.50.720">
    <property type="entry name" value="NAD(P)-binding Rossmann-like Domain"/>
    <property type="match status" value="1"/>
</dbReference>
<dbReference type="InterPro" id="IPR013332">
    <property type="entry name" value="KPR_N"/>
</dbReference>